<dbReference type="SMART" id="SM00220">
    <property type="entry name" value="S_TKc"/>
    <property type="match status" value="1"/>
</dbReference>
<dbReference type="Pfam" id="PF23462">
    <property type="entry name" value="LysM3_NFP"/>
    <property type="match status" value="1"/>
</dbReference>
<dbReference type="GO" id="GO:0004672">
    <property type="term" value="F:protein kinase activity"/>
    <property type="evidence" value="ECO:0007669"/>
    <property type="project" value="InterPro"/>
</dbReference>
<dbReference type="InterPro" id="IPR052611">
    <property type="entry name" value="Plant_RLK_LysM"/>
</dbReference>
<dbReference type="SMART" id="SM00257">
    <property type="entry name" value="LysM"/>
    <property type="match status" value="2"/>
</dbReference>
<evidence type="ECO:0000256" key="8">
    <source>
        <dbReference type="ARBA" id="ARBA00023136"/>
    </source>
</evidence>
<name>A0AAF1BFQ4_DAUCS</name>
<evidence type="ECO:0000256" key="7">
    <source>
        <dbReference type="ARBA" id="ARBA00022989"/>
    </source>
</evidence>
<evidence type="ECO:0000256" key="9">
    <source>
        <dbReference type="ARBA" id="ARBA00023157"/>
    </source>
</evidence>
<dbReference type="InterPro" id="IPR008271">
    <property type="entry name" value="Ser/Thr_kinase_AS"/>
</dbReference>
<keyword evidence="15" id="KW-1185">Reference proteome</keyword>
<dbReference type="PROSITE" id="PS00108">
    <property type="entry name" value="PROTEIN_KINASE_ST"/>
    <property type="match status" value="1"/>
</dbReference>
<evidence type="ECO:0000313" key="14">
    <source>
        <dbReference type="EMBL" id="WOH16133.1"/>
    </source>
</evidence>
<dbReference type="Proteomes" id="UP000077755">
    <property type="component" value="Chromosome 9"/>
</dbReference>
<dbReference type="GO" id="GO:0051707">
    <property type="term" value="P:response to other organism"/>
    <property type="evidence" value="ECO:0007669"/>
    <property type="project" value="UniProtKB-ARBA"/>
</dbReference>
<dbReference type="Gene3D" id="1.10.510.10">
    <property type="entry name" value="Transferase(Phosphotransferase) domain 1"/>
    <property type="match status" value="1"/>
</dbReference>
<dbReference type="PANTHER" id="PTHR45927">
    <property type="entry name" value="LYSM-DOMAIN RECEPTOR-LIKE KINASE-RELATED"/>
    <property type="match status" value="1"/>
</dbReference>
<dbReference type="InterPro" id="IPR011009">
    <property type="entry name" value="Kinase-like_dom_sf"/>
</dbReference>
<feature type="domain" description="Protein kinase" evidence="12">
    <location>
        <begin position="316"/>
        <end position="600"/>
    </location>
</feature>
<evidence type="ECO:0000256" key="10">
    <source>
        <dbReference type="SAM" id="Phobius"/>
    </source>
</evidence>
<evidence type="ECO:0000256" key="11">
    <source>
        <dbReference type="SAM" id="SignalP"/>
    </source>
</evidence>
<dbReference type="GO" id="GO:0005524">
    <property type="term" value="F:ATP binding"/>
    <property type="evidence" value="ECO:0007669"/>
    <property type="project" value="UniProtKB-KW"/>
</dbReference>
<dbReference type="InterPro" id="IPR018392">
    <property type="entry name" value="LysM"/>
</dbReference>
<dbReference type="Pfam" id="PF23457">
    <property type="entry name" value="LysM2_NFP"/>
    <property type="match status" value="1"/>
</dbReference>
<dbReference type="PANTHER" id="PTHR45927:SF15">
    <property type="entry name" value="SERINE_THREONINE RECEPTOR-LIKE KINASE NFP"/>
    <property type="match status" value="1"/>
</dbReference>
<dbReference type="GO" id="GO:0005886">
    <property type="term" value="C:plasma membrane"/>
    <property type="evidence" value="ECO:0007669"/>
    <property type="project" value="UniProtKB-SubCell"/>
</dbReference>
<dbReference type="Gene3D" id="3.30.200.20">
    <property type="entry name" value="Phosphorylase Kinase, domain 1"/>
    <property type="match status" value="1"/>
</dbReference>
<dbReference type="Gene3D" id="3.10.350.10">
    <property type="entry name" value="LysM domain"/>
    <property type="match status" value="1"/>
</dbReference>
<reference evidence="14" key="1">
    <citation type="journal article" date="2016" name="Nat. Genet.">
        <title>A high-quality carrot genome assembly provides new insights into carotenoid accumulation and asterid genome evolution.</title>
        <authorList>
            <person name="Iorizzo M."/>
            <person name="Ellison S."/>
            <person name="Senalik D."/>
            <person name="Zeng P."/>
            <person name="Satapoomin P."/>
            <person name="Huang J."/>
            <person name="Bowman M."/>
            <person name="Iovene M."/>
            <person name="Sanseverino W."/>
            <person name="Cavagnaro P."/>
            <person name="Yildiz M."/>
            <person name="Macko-Podgorni A."/>
            <person name="Moranska E."/>
            <person name="Grzebelus E."/>
            <person name="Grzebelus D."/>
            <person name="Ashrafi H."/>
            <person name="Zheng Z."/>
            <person name="Cheng S."/>
            <person name="Spooner D."/>
            <person name="Van Deynze A."/>
            <person name="Simon P."/>
        </authorList>
    </citation>
    <scope>NUCLEOTIDE SEQUENCE</scope>
    <source>
        <tissue evidence="14">Leaf</tissue>
    </source>
</reference>
<dbReference type="Pfam" id="PF23446">
    <property type="entry name" value="LysM1_NFP_LYK"/>
    <property type="match status" value="1"/>
</dbReference>
<evidence type="ECO:0000256" key="1">
    <source>
        <dbReference type="ARBA" id="ARBA00004162"/>
    </source>
</evidence>
<dbReference type="PROSITE" id="PS51782">
    <property type="entry name" value="LYSM"/>
    <property type="match status" value="1"/>
</dbReference>
<dbReference type="AlphaFoldDB" id="A0AAF1BFQ4"/>
<keyword evidence="8 10" id="KW-0472">Membrane</keyword>
<feature type="domain" description="LysM" evidence="13">
    <location>
        <begin position="181"/>
        <end position="228"/>
    </location>
</feature>
<keyword evidence="7 10" id="KW-1133">Transmembrane helix</keyword>
<dbReference type="InterPro" id="IPR056561">
    <property type="entry name" value="NFP_LYK_LysM1"/>
</dbReference>
<evidence type="ECO:0000256" key="4">
    <source>
        <dbReference type="ARBA" id="ARBA00022729"/>
    </source>
</evidence>
<dbReference type="InterPro" id="IPR059144">
    <property type="entry name" value="NFP_LysM3"/>
</dbReference>
<evidence type="ECO:0008006" key="16">
    <source>
        <dbReference type="Google" id="ProtNLM"/>
    </source>
</evidence>
<dbReference type="InterPro" id="IPR059143">
    <property type="entry name" value="NFP_LysM2"/>
</dbReference>
<sequence length="615" mass="68480">MKNRVLCFLNTLFLFILSCDSQAVIEPTTSGYTCSLNQTISPCQTYVYYRAASPDYLDLASVGDLFSVSRLMIANPSNISSVSSPLVPSQSLLVPIQCSCNRINSSLSISYAGLNYTIKKDNTFYLVSSIQFQNLTSYQSVEVVNPSLVPTNLSIGENVIFPIFCKCPDKAQVENQTKYLISYVFQPFDNFSSIARKFGSTTQAIIDVNGNNIKTFQTVFVPVSRLPVFTQPVVAAAAPTAPVSVKTEENKDKVRGLSVGLGICGLLLLLVCGLWGYRETSMKKKRGKYKDEEKPQVIQKKKAVDVDLMDDVSDCLDKYRVFGIDELVEATEGFDEKWHVQGSVYKGYINGILYAIKKMKWNACEELKILQKVNHGNLVKLEGFCIDPEDGNCYLIYEYVENGSLHSWLHSSRSEQLTWKMRLRVAIDVANGLQYIHEHTQPRVVHKDIKSSNILLDGHMRAKIANFGLAKSGCNAITMHIVGTQGYIAPEYLTDGVVSTKMDVFSFGVVLLELVSGREAINEEGKVLWSTVDGILEKKDGKMERLIEWMDDSLRTGESNLLDSVANVVSVAIACLHRDPSRRPSMVDIVYALCKSDDLFSDLSQDFSPGMILAR</sequence>
<dbReference type="Pfam" id="PF00069">
    <property type="entry name" value="Pkinase"/>
    <property type="match status" value="1"/>
</dbReference>
<comment type="subcellular location">
    <subcellularLocation>
        <location evidence="1">Cell membrane</location>
        <topology evidence="1">Single-pass membrane protein</topology>
    </subcellularLocation>
</comment>
<keyword evidence="3 10" id="KW-0812">Transmembrane</keyword>
<evidence type="ECO:0000259" key="13">
    <source>
        <dbReference type="PROSITE" id="PS51782"/>
    </source>
</evidence>
<feature type="signal peptide" evidence="11">
    <location>
        <begin position="1"/>
        <end position="21"/>
    </location>
</feature>
<dbReference type="EMBL" id="CP093351">
    <property type="protein sequence ID" value="WOH16133.1"/>
    <property type="molecule type" value="Genomic_DNA"/>
</dbReference>
<evidence type="ECO:0000256" key="5">
    <source>
        <dbReference type="ARBA" id="ARBA00022741"/>
    </source>
</evidence>
<keyword evidence="4 11" id="KW-0732">Signal</keyword>
<dbReference type="KEGG" id="dcr:108202681"/>
<dbReference type="SUPFAM" id="SSF56112">
    <property type="entry name" value="Protein kinase-like (PK-like)"/>
    <property type="match status" value="1"/>
</dbReference>
<keyword evidence="9" id="KW-1015">Disulfide bond</keyword>
<feature type="transmembrane region" description="Helical" evidence="10">
    <location>
        <begin position="256"/>
        <end position="277"/>
    </location>
</feature>
<keyword evidence="2" id="KW-1003">Cell membrane</keyword>
<feature type="chain" id="PRO_5042126765" description="Protein kinase domain-containing protein" evidence="11">
    <location>
        <begin position="22"/>
        <end position="615"/>
    </location>
</feature>
<accession>A0AAF1BFQ4</accession>
<dbReference type="FunFam" id="1.10.510.10:FF:000468">
    <property type="entry name" value="PTI1-like tyrosine-protein kinase 3"/>
    <property type="match status" value="1"/>
</dbReference>
<evidence type="ECO:0000313" key="15">
    <source>
        <dbReference type="Proteomes" id="UP000077755"/>
    </source>
</evidence>
<keyword evidence="6" id="KW-0067">ATP-binding</keyword>
<dbReference type="InterPro" id="IPR000719">
    <property type="entry name" value="Prot_kinase_dom"/>
</dbReference>
<gene>
    <name evidence="14" type="ORF">DCAR_0935682</name>
</gene>
<dbReference type="InterPro" id="IPR036779">
    <property type="entry name" value="LysM_dom_sf"/>
</dbReference>
<organism evidence="14 15">
    <name type="scientific">Daucus carota subsp. sativus</name>
    <name type="common">Carrot</name>
    <dbReference type="NCBI Taxonomy" id="79200"/>
    <lineage>
        <taxon>Eukaryota</taxon>
        <taxon>Viridiplantae</taxon>
        <taxon>Streptophyta</taxon>
        <taxon>Embryophyta</taxon>
        <taxon>Tracheophyta</taxon>
        <taxon>Spermatophyta</taxon>
        <taxon>Magnoliopsida</taxon>
        <taxon>eudicotyledons</taxon>
        <taxon>Gunneridae</taxon>
        <taxon>Pentapetalae</taxon>
        <taxon>asterids</taxon>
        <taxon>campanulids</taxon>
        <taxon>Apiales</taxon>
        <taxon>Apiaceae</taxon>
        <taxon>Apioideae</taxon>
        <taxon>Scandiceae</taxon>
        <taxon>Daucinae</taxon>
        <taxon>Daucus</taxon>
        <taxon>Daucus sect. Daucus</taxon>
    </lineage>
</organism>
<evidence type="ECO:0000259" key="12">
    <source>
        <dbReference type="PROSITE" id="PS50011"/>
    </source>
</evidence>
<reference evidence="14" key="2">
    <citation type="submission" date="2022-03" db="EMBL/GenBank/DDBJ databases">
        <title>Draft title - Genomic analysis of global carrot germplasm unveils the trajectory of domestication and the origin of high carotenoid orange carrot.</title>
        <authorList>
            <person name="Iorizzo M."/>
            <person name="Ellison S."/>
            <person name="Senalik D."/>
            <person name="Macko-Podgorni A."/>
            <person name="Grzebelus D."/>
            <person name="Bostan H."/>
            <person name="Rolling W."/>
            <person name="Curaba J."/>
            <person name="Simon P."/>
        </authorList>
    </citation>
    <scope>NUCLEOTIDE SEQUENCE</scope>
    <source>
        <tissue evidence="14">Leaf</tissue>
    </source>
</reference>
<protein>
    <recommendedName>
        <fullName evidence="16">Protein kinase domain-containing protein</fullName>
    </recommendedName>
</protein>
<dbReference type="PROSITE" id="PS50011">
    <property type="entry name" value="PROTEIN_KINASE_DOM"/>
    <property type="match status" value="1"/>
</dbReference>
<proteinExistence type="predicted"/>
<evidence type="ECO:0000256" key="6">
    <source>
        <dbReference type="ARBA" id="ARBA00022840"/>
    </source>
</evidence>
<dbReference type="PROSITE" id="PS51257">
    <property type="entry name" value="PROKAR_LIPOPROTEIN"/>
    <property type="match status" value="1"/>
</dbReference>
<evidence type="ECO:0000256" key="2">
    <source>
        <dbReference type="ARBA" id="ARBA00022475"/>
    </source>
</evidence>
<keyword evidence="5" id="KW-0547">Nucleotide-binding</keyword>
<evidence type="ECO:0000256" key="3">
    <source>
        <dbReference type="ARBA" id="ARBA00022692"/>
    </source>
</evidence>